<feature type="compositionally biased region" description="Basic and acidic residues" evidence="2">
    <location>
        <begin position="1"/>
        <end position="11"/>
    </location>
</feature>
<evidence type="ECO:0000256" key="1">
    <source>
        <dbReference type="ARBA" id="ARBA00022581"/>
    </source>
</evidence>
<dbReference type="InParanoid" id="K1VEL7"/>
<name>K1VEL7_TRIAC</name>
<proteinExistence type="predicted"/>
<sequence length="1353" mass="149747">MQPQHKQESQHSPDPPVIPSSLAASALPRLAVTPVNDPCTAEYLPLRPFQPGMPPEPGTLWPFDLKLSYTAYRVTHAAPPALWGRMDHLMERLLSSWSSWLDGKTPMDLWEESQRHELGRRARAQAECVLSWQRELHQEGPVRGLLPKIPPLTLGDYPDTHLSVQEPLVLLPPLSANPDIQDLLFTDPEESPESLASQEVMALFDYHPASVEDFKKFDLPPEPAVYRNGDEHDCCVRCRFHRTPLPSYPGVCLSPPFVRVKSLWAELSGLVVWRRGDCLCCREAEALCSISSMSRLSFFCSTSPSPGSAVRKVDLPLDVIPGLISTFTEQHQRRNLNSGDQTTHQPALEELIGGPRSAKIGPEWSSSPQSGPGWLAEGFFDHVGYPLPQVSRALWPDGLLSAFVFHGAPTEVWYERTAKEWGYYVSPNHSITSVRSDVDLETACSESARAEMSKMAKKQSELLATVHNGLAEILKPFGISSRFGVLDLKDPYYASRIGQPDRRSRSVVPKPSGPVSSLFTQPPNSIQASLDQLSSCQHLPTPDVEPSQHQVSSLPSYRLLPQPQLLIFRRFQYHRRSVGRPLALDRQPGLQPVSAGAVASRSASSPLLRLSTPPSSLPLPVFTRLIAAPATQFTSPVTCTHLPRHFLPSSASDTPPSPMASPPAPAMPSSNVPSSPQSPHIPSESKPCKTECISCALEAANASTLPVPSLSSPPARLTPRPFHHDLPPEAMTLWRWDLKNAFLGMHVPGGEPPLLWVECLDGHLMNESLNKWKTVMEKKPWTPSRRREMSRMALNQAQEILYYNERLHEGGPARGLLPTIRLLSLEDYSDTRLCASQDGLIASSKVMRECGYRIVRESEIEDVTYFAYTIARKNAENDFCQCIVHPFSRVSSEWADSHGVAIWRQEVECYCFHGELNDENAWDEGPTREGIELFCTSRCLESEKLPSSMVHRLQCSISMEATLRTAALGNGPALRLAAAVSGAFLSGISFEGRGGLEGVLLDGSTKPLDLHLFKPSLNRSNLSLPREVYLPPPRSFRGRNGSLPTEAATFWPTDLLSVLGILPEADNADFWSSVLRDVLLHEEEICCGWWERECERWEYSWSAEVEADMRRMARDQATFVMQGLCTLLALGSLIGFYNRPGPHIFSSWAEDGLTPISWGFWAPEEDSKFGELPYEPHIHLYSEASSVAPPSAVTAALQLLRQTEPSMENLPVAVFSVWGEQLEDCPPLSFFPDIQLLEDKREHQRSHDRKTKNKKEKNRKAAVKDEQPEALPAVSKAAAQKDQSTMEAAATEEQPEASDNGLLSTLGDKTGSGRGVGTARLDVDAIPDAASPLRSAAEHASSHARPSFLSEAE</sequence>
<feature type="region of interest" description="Disordered" evidence="2">
    <location>
        <begin position="1241"/>
        <end position="1318"/>
    </location>
</feature>
<gene>
    <name evidence="3" type="ORF">A1Q2_08228</name>
</gene>
<dbReference type="Proteomes" id="UP000006757">
    <property type="component" value="Unassembled WGS sequence"/>
</dbReference>
<comment type="caution">
    <text evidence="3">The sequence shown here is derived from an EMBL/GenBank/DDBJ whole genome shotgun (WGS) entry which is preliminary data.</text>
</comment>
<feature type="compositionally biased region" description="Basic residues" evidence="2">
    <location>
        <begin position="1243"/>
        <end position="1261"/>
    </location>
</feature>
<feature type="compositionally biased region" description="Low complexity" evidence="2">
    <location>
        <begin position="667"/>
        <end position="678"/>
    </location>
</feature>
<keyword evidence="4" id="KW-1185">Reference proteome</keyword>
<organism evidence="3 4">
    <name type="scientific">Trichosporon asahii var. asahii (strain CBS 8904)</name>
    <name type="common">Yeast</name>
    <dbReference type="NCBI Taxonomy" id="1220162"/>
    <lineage>
        <taxon>Eukaryota</taxon>
        <taxon>Fungi</taxon>
        <taxon>Dikarya</taxon>
        <taxon>Basidiomycota</taxon>
        <taxon>Agaricomycotina</taxon>
        <taxon>Tremellomycetes</taxon>
        <taxon>Trichosporonales</taxon>
        <taxon>Trichosporonaceae</taxon>
        <taxon>Trichosporon</taxon>
    </lineage>
</organism>
<evidence type="ECO:0000313" key="3">
    <source>
        <dbReference type="EMBL" id="EKC97491.1"/>
    </source>
</evidence>
<dbReference type="PANTHER" id="PTHR13037">
    <property type="entry name" value="FORMIN"/>
    <property type="match status" value="1"/>
</dbReference>
<reference evidence="3 4" key="1">
    <citation type="journal article" date="2012" name="Eukaryot. Cell">
        <title>Genome sequence of the Trichosporon asahii environmental strain CBS 8904.</title>
        <authorList>
            <person name="Yang R.Y."/>
            <person name="Li H.T."/>
            <person name="Zhu H."/>
            <person name="Zhou G.P."/>
            <person name="Wang M."/>
            <person name="Wang L."/>
        </authorList>
    </citation>
    <scope>NUCLEOTIDE SEQUENCE [LARGE SCALE GENOMIC DNA]</scope>
    <source>
        <strain evidence="3 4">CBS 8904</strain>
    </source>
</reference>
<dbReference type="EMBL" id="AMBO01000410">
    <property type="protein sequence ID" value="EKC97491.1"/>
    <property type="molecule type" value="Genomic_DNA"/>
</dbReference>
<feature type="compositionally biased region" description="Low complexity" evidence="2">
    <location>
        <begin position="506"/>
        <end position="517"/>
    </location>
</feature>
<feature type="region of interest" description="Disordered" evidence="2">
    <location>
        <begin position="500"/>
        <end position="521"/>
    </location>
</feature>
<accession>K1VEL7</accession>
<evidence type="ECO:0000256" key="2">
    <source>
        <dbReference type="SAM" id="MobiDB-lite"/>
    </source>
</evidence>
<keyword evidence="1" id="KW-0945">Host-virus interaction</keyword>
<feature type="compositionally biased region" description="Pro residues" evidence="2">
    <location>
        <begin position="655"/>
        <end position="666"/>
    </location>
</feature>
<dbReference type="PANTHER" id="PTHR13037:SF24">
    <property type="entry name" value="POLYCOMB PROTEIN PCL-RELATED"/>
    <property type="match status" value="1"/>
</dbReference>
<feature type="region of interest" description="Disordered" evidence="2">
    <location>
        <begin position="1"/>
        <end position="20"/>
    </location>
</feature>
<feature type="region of interest" description="Disordered" evidence="2">
    <location>
        <begin position="1332"/>
        <end position="1353"/>
    </location>
</feature>
<dbReference type="HOGENOM" id="CLU_257540_0_0_1"/>
<evidence type="ECO:0000313" key="4">
    <source>
        <dbReference type="Proteomes" id="UP000006757"/>
    </source>
</evidence>
<protein>
    <submittedName>
        <fullName evidence="3">Uncharacterized protein</fullName>
    </submittedName>
</protein>
<feature type="region of interest" description="Disordered" evidence="2">
    <location>
        <begin position="644"/>
        <end position="685"/>
    </location>
</feature>